<evidence type="ECO:0008006" key="3">
    <source>
        <dbReference type="Google" id="ProtNLM"/>
    </source>
</evidence>
<gene>
    <name evidence="1" type="ORF">A3841_18700</name>
</gene>
<organism evidence="1 2">
    <name type="scientific">Pontibacter flavimaris</name>
    <dbReference type="NCBI Taxonomy" id="1797110"/>
    <lineage>
        <taxon>Bacteria</taxon>
        <taxon>Pseudomonadati</taxon>
        <taxon>Bacteroidota</taxon>
        <taxon>Cytophagia</taxon>
        <taxon>Cytophagales</taxon>
        <taxon>Hymenobacteraceae</taxon>
        <taxon>Pontibacter</taxon>
    </lineage>
</organism>
<name>A0A1Q5PDN8_9BACT</name>
<evidence type="ECO:0000313" key="1">
    <source>
        <dbReference type="EMBL" id="OKL40350.1"/>
    </source>
</evidence>
<dbReference type="RefSeq" id="WP_073852452.1">
    <property type="nucleotide sequence ID" value="NZ_LVWA01000005.1"/>
</dbReference>
<reference evidence="1 2" key="1">
    <citation type="submission" date="2016-03" db="EMBL/GenBank/DDBJ databases">
        <title>Genome sequence of Pontibacter sp. nov., of the family cytophagaceae, isolated from marine sediment of the Yellow Sea, China.</title>
        <authorList>
            <person name="Zhang G."/>
            <person name="Zhang R."/>
        </authorList>
    </citation>
    <scope>NUCLEOTIDE SEQUENCE [LARGE SCALE GENOMIC DNA]</scope>
    <source>
        <strain evidence="1 2">S10-8</strain>
    </source>
</reference>
<dbReference type="Proteomes" id="UP000186551">
    <property type="component" value="Unassembled WGS sequence"/>
</dbReference>
<proteinExistence type="predicted"/>
<evidence type="ECO:0000313" key="2">
    <source>
        <dbReference type="Proteomes" id="UP000186551"/>
    </source>
</evidence>
<dbReference type="AlphaFoldDB" id="A0A1Q5PDN8"/>
<sequence length="121" mass="13763">MAAKLFFVYNAESGFFNKLTDFAHKAISPKTYSCSLCALTYGRFEMFPEWAAYLKTLPCELSFIYKNEWTFGDVCNKFPVVALQQEGKVAVLLTAEELDSMRSLEELKDRLNGALQQVPKV</sequence>
<keyword evidence="2" id="KW-1185">Reference proteome</keyword>
<protein>
    <recommendedName>
        <fullName evidence="3">GTPase</fullName>
    </recommendedName>
</protein>
<accession>A0A1Q5PDN8</accession>
<dbReference type="OrthoDB" id="572467at2"/>
<dbReference type="STRING" id="1797110.A3841_18700"/>
<dbReference type="EMBL" id="LVWA01000005">
    <property type="protein sequence ID" value="OKL40350.1"/>
    <property type="molecule type" value="Genomic_DNA"/>
</dbReference>
<comment type="caution">
    <text evidence="1">The sequence shown here is derived from an EMBL/GenBank/DDBJ whole genome shotgun (WGS) entry which is preliminary data.</text>
</comment>